<dbReference type="Proteomes" id="UP001449657">
    <property type="component" value="Chromosome"/>
</dbReference>
<feature type="signal peptide" evidence="5">
    <location>
        <begin position="1"/>
        <end position="18"/>
    </location>
</feature>
<name>A0ABZ2ZEH7_9BACT</name>
<evidence type="ECO:0000256" key="4">
    <source>
        <dbReference type="ARBA" id="ARBA00023284"/>
    </source>
</evidence>
<protein>
    <submittedName>
        <fullName evidence="7">TlpA disulfide reductase family protein</fullName>
    </submittedName>
</protein>
<dbReference type="InterPro" id="IPR050553">
    <property type="entry name" value="Thioredoxin_ResA/DsbE_sf"/>
</dbReference>
<accession>A0ABZ2ZEH7</accession>
<reference evidence="7 8" key="1">
    <citation type="submission" date="2024-03" db="EMBL/GenBank/DDBJ databases">
        <title>Chitinophaga caseinilytica sp. nov., a casein hydrolysing bacterium isolated from forest soil.</title>
        <authorList>
            <person name="Lee D.S."/>
            <person name="Han D.M."/>
            <person name="Baek J.H."/>
            <person name="Choi D.G."/>
            <person name="Jeon J.H."/>
            <person name="Jeon C.O."/>
        </authorList>
    </citation>
    <scope>NUCLEOTIDE SEQUENCE [LARGE SCALE GENOMIC DNA]</scope>
    <source>
        <strain evidence="7 8">KACC 19118</strain>
    </source>
</reference>
<keyword evidence="3" id="KW-1015">Disulfide bond</keyword>
<dbReference type="PROSITE" id="PS51352">
    <property type="entry name" value="THIOREDOXIN_2"/>
    <property type="match status" value="1"/>
</dbReference>
<gene>
    <name evidence="7" type="ORF">WJU22_11820</name>
</gene>
<dbReference type="InterPro" id="IPR036249">
    <property type="entry name" value="Thioredoxin-like_sf"/>
</dbReference>
<dbReference type="CDD" id="cd02966">
    <property type="entry name" value="TlpA_like_family"/>
    <property type="match status" value="1"/>
</dbReference>
<evidence type="ECO:0000256" key="1">
    <source>
        <dbReference type="ARBA" id="ARBA00004196"/>
    </source>
</evidence>
<feature type="domain" description="Thioredoxin" evidence="6">
    <location>
        <begin position="305"/>
        <end position="459"/>
    </location>
</feature>
<organism evidence="7 8">
    <name type="scientific">Chitinophaga caseinilytica</name>
    <dbReference type="NCBI Taxonomy" id="2267521"/>
    <lineage>
        <taxon>Bacteria</taxon>
        <taxon>Pseudomonadati</taxon>
        <taxon>Bacteroidota</taxon>
        <taxon>Chitinophagia</taxon>
        <taxon>Chitinophagales</taxon>
        <taxon>Chitinophagaceae</taxon>
        <taxon>Chitinophaga</taxon>
    </lineage>
</organism>
<evidence type="ECO:0000256" key="3">
    <source>
        <dbReference type="ARBA" id="ARBA00023157"/>
    </source>
</evidence>
<evidence type="ECO:0000313" key="8">
    <source>
        <dbReference type="Proteomes" id="UP001449657"/>
    </source>
</evidence>
<sequence>MKKTFGLLIAAVCGTLTAAAGEPGKFQLNLHSKTNANYTFMFSYIGANGHVFEQIHGKEGQAPLPILRDLSKGSQIMFIHSKTFLVNTNEPLEVEMDVSQMRNMRPHALYNDRKFQLPNRIDSIYFTCGEAKTRAEMDGLLKLADAWIAKEKKAAVLSADELETVAVFEGFCRMMAKRSMVRAHEEVTKTEGFSDWYFEGFDLTNPHFDRIGNAHLMSTIVSTWWFGRQAAEPGLEAEFMMVDLMRTAKSTVLRDEAARNWMYAETRYKHWNPTIKEVYPVLKNGVSTEAARNYIDSLYNRYVVLDYGRPAPNFAAKNEKFKTVHLSDYKGKMVVIDVWAHWCTYCIAKLPRFREIAEKYKGKDDIVFLTIAWHTPGFEKLWMELARNAGITGPNNLTVITRDDDKAAKALFEDGYRITQAPRYIVIDKNGNFLNAALSTALDEKVEQEIEDFYNQQAQ</sequence>
<keyword evidence="8" id="KW-1185">Reference proteome</keyword>
<feature type="chain" id="PRO_5045506846" evidence="5">
    <location>
        <begin position="19"/>
        <end position="459"/>
    </location>
</feature>
<dbReference type="PANTHER" id="PTHR42852:SF6">
    <property type="entry name" value="THIOL:DISULFIDE INTERCHANGE PROTEIN DSBE"/>
    <property type="match status" value="1"/>
</dbReference>
<dbReference type="InterPro" id="IPR013766">
    <property type="entry name" value="Thioredoxin_domain"/>
</dbReference>
<evidence type="ECO:0000256" key="5">
    <source>
        <dbReference type="SAM" id="SignalP"/>
    </source>
</evidence>
<evidence type="ECO:0000256" key="2">
    <source>
        <dbReference type="ARBA" id="ARBA00022748"/>
    </source>
</evidence>
<evidence type="ECO:0000259" key="6">
    <source>
        <dbReference type="PROSITE" id="PS51352"/>
    </source>
</evidence>
<dbReference type="RefSeq" id="WP_341843438.1">
    <property type="nucleotide sequence ID" value="NZ_CP149792.1"/>
</dbReference>
<dbReference type="Gene3D" id="3.40.30.10">
    <property type="entry name" value="Glutaredoxin"/>
    <property type="match status" value="1"/>
</dbReference>
<dbReference type="Pfam" id="PF00578">
    <property type="entry name" value="AhpC-TSA"/>
    <property type="match status" value="1"/>
</dbReference>
<dbReference type="SUPFAM" id="SSF52833">
    <property type="entry name" value="Thioredoxin-like"/>
    <property type="match status" value="1"/>
</dbReference>
<keyword evidence="5" id="KW-0732">Signal</keyword>
<comment type="subcellular location">
    <subcellularLocation>
        <location evidence="1">Cell envelope</location>
    </subcellularLocation>
</comment>
<dbReference type="InterPro" id="IPR000866">
    <property type="entry name" value="AhpC/TSA"/>
</dbReference>
<dbReference type="EMBL" id="CP150096">
    <property type="protein sequence ID" value="WZN48859.1"/>
    <property type="molecule type" value="Genomic_DNA"/>
</dbReference>
<keyword evidence="2" id="KW-0201">Cytochrome c-type biogenesis</keyword>
<keyword evidence="4" id="KW-0676">Redox-active center</keyword>
<proteinExistence type="predicted"/>
<evidence type="ECO:0000313" key="7">
    <source>
        <dbReference type="EMBL" id="WZN48859.1"/>
    </source>
</evidence>
<dbReference type="PANTHER" id="PTHR42852">
    <property type="entry name" value="THIOL:DISULFIDE INTERCHANGE PROTEIN DSBE"/>
    <property type="match status" value="1"/>
</dbReference>